<reference evidence="2 3" key="1">
    <citation type="submission" date="2018-11" db="EMBL/GenBank/DDBJ databases">
        <authorList>
            <consortium name="Pathogen Informatics"/>
        </authorList>
    </citation>
    <scope>NUCLEOTIDE SEQUENCE [LARGE SCALE GENOMIC DNA]</scope>
</reference>
<dbReference type="AlphaFoldDB" id="A0A3P7IL23"/>
<organism evidence="2 3">
    <name type="scientific">Strongylus vulgaris</name>
    <name type="common">Blood worm</name>
    <dbReference type="NCBI Taxonomy" id="40348"/>
    <lineage>
        <taxon>Eukaryota</taxon>
        <taxon>Metazoa</taxon>
        <taxon>Ecdysozoa</taxon>
        <taxon>Nematoda</taxon>
        <taxon>Chromadorea</taxon>
        <taxon>Rhabditida</taxon>
        <taxon>Rhabditina</taxon>
        <taxon>Rhabditomorpha</taxon>
        <taxon>Strongyloidea</taxon>
        <taxon>Strongylidae</taxon>
        <taxon>Strongylus</taxon>
    </lineage>
</organism>
<dbReference type="Proteomes" id="UP000270094">
    <property type="component" value="Unassembled WGS sequence"/>
</dbReference>
<evidence type="ECO:0000313" key="3">
    <source>
        <dbReference type="Proteomes" id="UP000270094"/>
    </source>
</evidence>
<dbReference type="OrthoDB" id="5867613at2759"/>
<evidence type="ECO:0000256" key="1">
    <source>
        <dbReference type="SAM" id="Phobius"/>
    </source>
</evidence>
<keyword evidence="3" id="KW-1185">Reference proteome</keyword>
<feature type="transmembrane region" description="Helical" evidence="1">
    <location>
        <begin position="106"/>
        <end position="126"/>
    </location>
</feature>
<protein>
    <submittedName>
        <fullName evidence="2">Uncharacterized protein</fullName>
    </submittedName>
</protein>
<sequence>MSTALECLRVLRTPFREEITTGRILYGVLLASITASSTFMNIILMLIALFTDTLNTSLRLYLLSATFGGLVVVVPILSGLIPAILFRVQLKDPVNIIITTGDTLSYLILMLTTTAIAWDRFIFFLLPKVHKFINPYFAAFPCSAAFLVTIHMFTIGCYKRTDPFALAFTYSCRRYAPRTLRIDSDVLDMEILAASF</sequence>
<dbReference type="Gene3D" id="1.20.1070.10">
    <property type="entry name" value="Rhodopsin 7-helix transmembrane proteins"/>
    <property type="match status" value="1"/>
</dbReference>
<feature type="transmembrane region" description="Helical" evidence="1">
    <location>
        <begin position="24"/>
        <end position="48"/>
    </location>
</feature>
<keyword evidence="1" id="KW-0472">Membrane</keyword>
<dbReference type="EMBL" id="UYYB01002497">
    <property type="protein sequence ID" value="VDM66294.1"/>
    <property type="molecule type" value="Genomic_DNA"/>
</dbReference>
<feature type="transmembrane region" description="Helical" evidence="1">
    <location>
        <begin position="133"/>
        <end position="153"/>
    </location>
</feature>
<feature type="transmembrane region" description="Helical" evidence="1">
    <location>
        <begin position="60"/>
        <end position="86"/>
    </location>
</feature>
<keyword evidence="1" id="KW-0812">Transmembrane</keyword>
<keyword evidence="1" id="KW-1133">Transmembrane helix</keyword>
<evidence type="ECO:0000313" key="2">
    <source>
        <dbReference type="EMBL" id="VDM66294.1"/>
    </source>
</evidence>
<accession>A0A3P7IL23</accession>
<proteinExistence type="predicted"/>
<name>A0A3P7IL23_STRVU</name>
<gene>
    <name evidence="2" type="ORF">SVUK_LOCUS1292</name>
</gene>